<dbReference type="EMBL" id="DXAQ01000015">
    <property type="protein sequence ID" value="HIZ88473.1"/>
    <property type="molecule type" value="Genomic_DNA"/>
</dbReference>
<accession>A0A9D2GR17</accession>
<evidence type="ECO:0008006" key="3">
    <source>
        <dbReference type="Google" id="ProtNLM"/>
    </source>
</evidence>
<protein>
    <recommendedName>
        <fullName evidence="3">MBL fold metallo-hydrolase</fullName>
    </recommendedName>
</protein>
<gene>
    <name evidence="1" type="ORF">H9804_00880</name>
</gene>
<dbReference type="Proteomes" id="UP000824176">
    <property type="component" value="Unassembled WGS sequence"/>
</dbReference>
<reference evidence="1" key="1">
    <citation type="journal article" date="2021" name="PeerJ">
        <title>Extensive microbial diversity within the chicken gut microbiome revealed by metagenomics and culture.</title>
        <authorList>
            <person name="Gilroy R."/>
            <person name="Ravi A."/>
            <person name="Getino M."/>
            <person name="Pursley I."/>
            <person name="Horton D.L."/>
            <person name="Alikhan N.F."/>
            <person name="Baker D."/>
            <person name="Gharbi K."/>
            <person name="Hall N."/>
            <person name="Watson M."/>
            <person name="Adriaenssens E.M."/>
            <person name="Foster-Nyarko E."/>
            <person name="Jarju S."/>
            <person name="Secka A."/>
            <person name="Antonio M."/>
            <person name="Oren A."/>
            <person name="Chaudhuri R.R."/>
            <person name="La Ragione R."/>
            <person name="Hildebrand F."/>
            <person name="Pallen M.J."/>
        </authorList>
    </citation>
    <scope>NUCLEOTIDE SEQUENCE</scope>
    <source>
        <strain evidence="1">ChiW4-1371</strain>
    </source>
</reference>
<dbReference type="AlphaFoldDB" id="A0A9D2GR17"/>
<proteinExistence type="predicted"/>
<reference evidence="1" key="2">
    <citation type="submission" date="2021-04" db="EMBL/GenBank/DDBJ databases">
        <authorList>
            <person name="Gilroy R."/>
        </authorList>
    </citation>
    <scope>NUCLEOTIDE SEQUENCE</scope>
    <source>
        <strain evidence="1">ChiW4-1371</strain>
    </source>
</reference>
<sequence>MKMVEEKLGNGKVYIYDFGKIKLHAYETNDAMNDTAYIIETENELTGIETPAFYEDLNAYNGYVSKLAKPLNNIFLAYHTAVPENFNGKIYATENYVNSVTKGSIKGLLDNFAVVFGSAFDTRVPKVTNIINEGIVNVSGIDFIINNKDDGYCIEIPALNILYIHMAGSDVHNILPSIEYIDTIINDMELYKKKDYTLILTSHYKPETIKLADIKIDYLKTVKEIYAADKNKEDFIKKVKDRFPNYSGENYLQMTADMLYK</sequence>
<evidence type="ECO:0000313" key="1">
    <source>
        <dbReference type="EMBL" id="HIZ88473.1"/>
    </source>
</evidence>
<comment type="caution">
    <text evidence="1">The sequence shown here is derived from an EMBL/GenBank/DDBJ whole genome shotgun (WGS) entry which is preliminary data.</text>
</comment>
<name>A0A9D2GR17_9BACT</name>
<organism evidence="1 2">
    <name type="scientific">Candidatus Mucispirillum faecigallinarum</name>
    <dbReference type="NCBI Taxonomy" id="2838699"/>
    <lineage>
        <taxon>Bacteria</taxon>
        <taxon>Pseudomonadati</taxon>
        <taxon>Deferribacterota</taxon>
        <taxon>Deferribacteres</taxon>
        <taxon>Deferribacterales</taxon>
        <taxon>Mucispirillaceae</taxon>
        <taxon>Mucispirillum</taxon>
    </lineage>
</organism>
<evidence type="ECO:0000313" key="2">
    <source>
        <dbReference type="Proteomes" id="UP000824176"/>
    </source>
</evidence>